<dbReference type="InterPro" id="IPR001752">
    <property type="entry name" value="Kinesin_motor_dom"/>
</dbReference>
<gene>
    <name evidence="3" type="primary">LOC109066830</name>
</gene>
<dbReference type="GO" id="GO:0008017">
    <property type="term" value="F:microtubule binding"/>
    <property type="evidence" value="ECO:0007669"/>
    <property type="project" value="InterPro"/>
</dbReference>
<dbReference type="GO" id="GO:0003777">
    <property type="term" value="F:microtubule motor activity"/>
    <property type="evidence" value="ECO:0007669"/>
    <property type="project" value="InterPro"/>
</dbReference>
<feature type="domain" description="Kinesin motor" evidence="2">
    <location>
        <begin position="1"/>
        <end position="92"/>
    </location>
</feature>
<dbReference type="AlphaFoldDB" id="A0A9Q9YRR5"/>
<dbReference type="GO" id="GO:0007018">
    <property type="term" value="P:microtubule-based movement"/>
    <property type="evidence" value="ECO:0007669"/>
    <property type="project" value="InterPro"/>
</dbReference>
<comment type="similarity">
    <text evidence="1">Belongs to the TRAFAC class myosin-kinesin ATPase superfamily. Kinesin family.</text>
</comment>
<dbReference type="PANTHER" id="PTHR47117:SF6">
    <property type="entry name" value="KINESIN-LIKE PROTEIN KIF16B"/>
    <property type="match status" value="1"/>
</dbReference>
<accession>A0A9Q9YRR5</accession>
<dbReference type="GO" id="GO:0005524">
    <property type="term" value="F:ATP binding"/>
    <property type="evidence" value="ECO:0007669"/>
    <property type="project" value="InterPro"/>
</dbReference>
<comment type="caution">
    <text evidence="1">Lacks conserved residue(s) required for the propagation of feature annotation.</text>
</comment>
<dbReference type="KEGG" id="ccar:109066830"/>
<dbReference type="OrthoDB" id="3176171at2759"/>
<organism evidence="3">
    <name type="scientific">Cyprinus carpio</name>
    <name type="common">Common carp</name>
    <dbReference type="NCBI Taxonomy" id="7962"/>
    <lineage>
        <taxon>Eukaryota</taxon>
        <taxon>Metazoa</taxon>
        <taxon>Chordata</taxon>
        <taxon>Craniata</taxon>
        <taxon>Vertebrata</taxon>
        <taxon>Euteleostomi</taxon>
        <taxon>Actinopterygii</taxon>
        <taxon>Neopterygii</taxon>
        <taxon>Teleostei</taxon>
        <taxon>Ostariophysi</taxon>
        <taxon>Cypriniformes</taxon>
        <taxon>Cyprinidae</taxon>
        <taxon>Cyprininae</taxon>
        <taxon>Cyprinus</taxon>
    </lineage>
</organism>
<dbReference type="Proteomes" id="UP001155660">
    <property type="component" value="Chromosome A13"/>
</dbReference>
<dbReference type="Pfam" id="PF00225">
    <property type="entry name" value="Kinesin"/>
    <property type="match status" value="1"/>
</dbReference>
<protein>
    <submittedName>
        <fullName evidence="3">Kinesin-like protein KIF16B</fullName>
    </submittedName>
</protein>
<evidence type="ECO:0000259" key="2">
    <source>
        <dbReference type="PROSITE" id="PS50067"/>
    </source>
</evidence>
<evidence type="ECO:0000256" key="1">
    <source>
        <dbReference type="PROSITE-ProRule" id="PRU00283"/>
    </source>
</evidence>
<dbReference type="RefSeq" id="XP_042625185.1">
    <property type="nucleotide sequence ID" value="XM_042769251.1"/>
</dbReference>
<reference evidence="3" key="1">
    <citation type="submission" date="2025-08" db="UniProtKB">
        <authorList>
            <consortium name="RefSeq"/>
        </authorList>
    </citation>
    <scope>IDENTIFICATION</scope>
    <source>
        <tissue evidence="3">Muscle</tissue>
    </source>
</reference>
<evidence type="ECO:0000313" key="3">
    <source>
        <dbReference type="RefSeq" id="XP_042625185.1"/>
    </source>
</evidence>
<sequence length="92" mass="10689">MTNFLFSLSQDDCGLIPRICKGLFHHINGVLHKDEASFHMEVSYFERVRDLLPSTETRGCELRLREHPKDGPYVEALCRHNVQNYCILRLAS</sequence>
<dbReference type="GeneID" id="109066830"/>
<dbReference type="PROSITE" id="PS50067">
    <property type="entry name" value="KINESIN_MOTOR_2"/>
    <property type="match status" value="1"/>
</dbReference>
<name>A0A9Q9YRR5_CYPCA</name>
<proteinExistence type="inferred from homology"/>
<dbReference type="PANTHER" id="PTHR47117">
    <property type="entry name" value="STAR-RELATED LIPID TRANSFER PROTEIN 9"/>
    <property type="match status" value="1"/>
</dbReference>